<feature type="transmembrane region" description="Helical" evidence="1">
    <location>
        <begin position="43"/>
        <end position="63"/>
    </location>
</feature>
<sequence length="269" mass="29692">MTQLFREMRMTGHTVVFFLGAGVLGLAAYLASVLKSSDLHHSFVVLVVVTASLTVAAFLLLYVPELVRGAEGPSHEFGYGERTSWSRPVYELPLLFIFAVLWLASASWSADILGNIQCDAIPKSQRIPTKSGSISAKAWCYEMRIIEALSWIQFALFAIFVWILITLTSRAKAFGRYGAWWEPIVELPWFGQYPGYPMGEEGSPRSGRYRYAYPASSARGSWAAPPSWPYESQPQMVGGAQVIPQQPGHAVVIRPSHGGRPAVIEQVPA</sequence>
<evidence type="ECO:0000313" key="2">
    <source>
        <dbReference type="EMBL" id="GJE88523.1"/>
    </source>
</evidence>
<dbReference type="AlphaFoldDB" id="A0A9P3G587"/>
<protein>
    <submittedName>
        <fullName evidence="2">MARVEL domain-containing protein</fullName>
    </submittedName>
</protein>
<proteinExistence type="predicted"/>
<accession>A0A9P3G587</accession>
<feature type="transmembrane region" description="Helical" evidence="1">
    <location>
        <begin position="148"/>
        <end position="167"/>
    </location>
</feature>
<organism evidence="2 3">
    <name type="scientific">Phanerochaete sordida</name>
    <dbReference type="NCBI Taxonomy" id="48140"/>
    <lineage>
        <taxon>Eukaryota</taxon>
        <taxon>Fungi</taxon>
        <taxon>Dikarya</taxon>
        <taxon>Basidiomycota</taxon>
        <taxon>Agaricomycotina</taxon>
        <taxon>Agaricomycetes</taxon>
        <taxon>Polyporales</taxon>
        <taxon>Phanerochaetaceae</taxon>
        <taxon>Phanerochaete</taxon>
    </lineage>
</organism>
<dbReference type="OrthoDB" id="3264219at2759"/>
<keyword evidence="1" id="KW-0812">Transmembrane</keyword>
<feature type="transmembrane region" description="Helical" evidence="1">
    <location>
        <begin position="12"/>
        <end position="31"/>
    </location>
</feature>
<dbReference type="Proteomes" id="UP000703269">
    <property type="component" value="Unassembled WGS sequence"/>
</dbReference>
<dbReference type="EMBL" id="BPQB01000009">
    <property type="protein sequence ID" value="GJE88523.1"/>
    <property type="molecule type" value="Genomic_DNA"/>
</dbReference>
<evidence type="ECO:0000256" key="1">
    <source>
        <dbReference type="SAM" id="Phobius"/>
    </source>
</evidence>
<keyword evidence="1" id="KW-1133">Transmembrane helix</keyword>
<comment type="caution">
    <text evidence="2">The sequence shown here is derived from an EMBL/GenBank/DDBJ whole genome shotgun (WGS) entry which is preliminary data.</text>
</comment>
<gene>
    <name evidence="2" type="ORF">PsYK624_046060</name>
</gene>
<evidence type="ECO:0000313" key="3">
    <source>
        <dbReference type="Proteomes" id="UP000703269"/>
    </source>
</evidence>
<reference evidence="2 3" key="1">
    <citation type="submission" date="2021-08" db="EMBL/GenBank/DDBJ databases">
        <title>Draft Genome Sequence of Phanerochaete sordida strain YK-624.</title>
        <authorList>
            <person name="Mori T."/>
            <person name="Dohra H."/>
            <person name="Suzuki T."/>
            <person name="Kawagishi H."/>
            <person name="Hirai H."/>
        </authorList>
    </citation>
    <scope>NUCLEOTIDE SEQUENCE [LARGE SCALE GENOMIC DNA]</scope>
    <source>
        <strain evidence="2 3">YK-624</strain>
    </source>
</reference>
<name>A0A9P3G587_9APHY</name>
<keyword evidence="1" id="KW-0472">Membrane</keyword>
<keyword evidence="3" id="KW-1185">Reference proteome</keyword>
<feature type="transmembrane region" description="Helical" evidence="1">
    <location>
        <begin position="92"/>
        <end position="110"/>
    </location>
</feature>